<dbReference type="Gene3D" id="3.30.420.10">
    <property type="entry name" value="Ribonuclease H-like superfamily/Ribonuclease H"/>
    <property type="match status" value="1"/>
</dbReference>
<dbReference type="InterPro" id="IPR036397">
    <property type="entry name" value="RNaseH_sf"/>
</dbReference>
<organism evidence="2 3">
    <name type="scientific">Aureibacillus halotolerans</name>
    <dbReference type="NCBI Taxonomy" id="1508390"/>
    <lineage>
        <taxon>Bacteria</taxon>
        <taxon>Bacillati</taxon>
        <taxon>Bacillota</taxon>
        <taxon>Bacilli</taxon>
        <taxon>Bacillales</taxon>
        <taxon>Bacillaceae</taxon>
        <taxon>Aureibacillus</taxon>
    </lineage>
</organism>
<dbReference type="Pfam" id="PF13333">
    <property type="entry name" value="rve_2"/>
    <property type="match status" value="1"/>
</dbReference>
<dbReference type="AlphaFoldDB" id="A0A4R6TPI8"/>
<dbReference type="InterPro" id="IPR001584">
    <property type="entry name" value="Integrase_cat-core"/>
</dbReference>
<proteinExistence type="predicted"/>
<name>A0A4R6TPI8_9BACI</name>
<dbReference type="PANTHER" id="PTHR46889">
    <property type="entry name" value="TRANSPOSASE INSF FOR INSERTION SEQUENCE IS3B-RELATED"/>
    <property type="match status" value="1"/>
</dbReference>
<feature type="domain" description="Integrase catalytic" evidence="1">
    <location>
        <begin position="1"/>
        <end position="133"/>
    </location>
</feature>
<dbReference type="GO" id="GO:0015074">
    <property type="term" value="P:DNA integration"/>
    <property type="evidence" value="ECO:0007669"/>
    <property type="project" value="InterPro"/>
</dbReference>
<dbReference type="GO" id="GO:0003676">
    <property type="term" value="F:nucleic acid binding"/>
    <property type="evidence" value="ECO:0007669"/>
    <property type="project" value="InterPro"/>
</dbReference>
<dbReference type="Pfam" id="PF00665">
    <property type="entry name" value="rve"/>
    <property type="match status" value="1"/>
</dbReference>
<evidence type="ECO:0000313" key="2">
    <source>
        <dbReference type="EMBL" id="TDQ32177.1"/>
    </source>
</evidence>
<gene>
    <name evidence="2" type="ORF">EV213_13223</name>
</gene>
<comment type="caution">
    <text evidence="2">The sequence shown here is derived from an EMBL/GenBank/DDBJ whole genome shotgun (WGS) entry which is preliminary data.</text>
</comment>
<feature type="non-terminal residue" evidence="2">
    <location>
        <position position="1"/>
    </location>
</feature>
<dbReference type="Proteomes" id="UP000295632">
    <property type="component" value="Unassembled WGS sequence"/>
</dbReference>
<accession>A0A4R6TPI8</accession>
<dbReference type="PROSITE" id="PS50994">
    <property type="entry name" value="INTEGRASE"/>
    <property type="match status" value="1"/>
</dbReference>
<dbReference type="EMBL" id="SNYJ01000032">
    <property type="protein sequence ID" value="TDQ32177.1"/>
    <property type="molecule type" value="Genomic_DNA"/>
</dbReference>
<evidence type="ECO:0000313" key="3">
    <source>
        <dbReference type="Proteomes" id="UP000295632"/>
    </source>
</evidence>
<protein>
    <submittedName>
        <fullName evidence="2">Integrase-like protein</fullName>
    </submittedName>
</protein>
<dbReference type="RefSeq" id="WP_166639441.1">
    <property type="nucleotide sequence ID" value="NZ_SNYJ01000032.1"/>
</dbReference>
<evidence type="ECO:0000259" key="1">
    <source>
        <dbReference type="PROSITE" id="PS50994"/>
    </source>
</evidence>
<keyword evidence="3" id="KW-1185">Reference proteome</keyword>
<dbReference type="InterPro" id="IPR012337">
    <property type="entry name" value="RNaseH-like_sf"/>
</dbReference>
<sequence>DLFHGEIVAYSTGTSQDMALVYRALTKLKHRGGYKKRALIHSDQGIQFTNAGYQKRLADMTLTPSMSRRGNCWDNACIENFFSHLKSEMQIFGEPKTLEDVQAAVDAYIEYYNHKRIQTKLKMSPVAFRTSKAA</sequence>
<reference evidence="2 3" key="1">
    <citation type="submission" date="2019-03" db="EMBL/GenBank/DDBJ databases">
        <title>Genomic Encyclopedia of Type Strains, Phase IV (KMG-IV): sequencing the most valuable type-strain genomes for metagenomic binning, comparative biology and taxonomic classification.</title>
        <authorList>
            <person name="Goeker M."/>
        </authorList>
    </citation>
    <scope>NUCLEOTIDE SEQUENCE [LARGE SCALE GENOMIC DNA]</scope>
    <source>
        <strain evidence="2 3">DSM 28697</strain>
    </source>
</reference>
<dbReference type="SUPFAM" id="SSF53098">
    <property type="entry name" value="Ribonuclease H-like"/>
    <property type="match status" value="1"/>
</dbReference>
<dbReference type="PANTHER" id="PTHR46889:SF4">
    <property type="entry name" value="TRANSPOSASE INSO FOR INSERTION SEQUENCE ELEMENT IS911B-RELATED"/>
    <property type="match status" value="1"/>
</dbReference>
<dbReference type="InterPro" id="IPR050900">
    <property type="entry name" value="Transposase_IS3/IS150/IS904"/>
</dbReference>